<reference evidence="4 5" key="1">
    <citation type="journal article" date="2013" name="Genome Announc.">
        <title>Complete genome sequence of Myxococcus stipitatus strain DSM 14675, a fruiting myxobacterium.</title>
        <authorList>
            <person name="Huntley S."/>
            <person name="Kneip S."/>
            <person name="Treuner-Lange A."/>
            <person name="Sogaard-Andersen L."/>
        </authorList>
    </citation>
    <scope>NUCLEOTIDE SEQUENCE [LARGE SCALE GENOMIC DNA]</scope>
    <source>
        <strain evidence="5">DSM 14675 / JCM 12634 / Mx s8</strain>
    </source>
</reference>
<sequence length="276" mass="29114">MSKSCPWRSLLAVIVCMLAALPLRAHGAEGDVQREIKEAIRFYEDLEYELALERLKRASSLPQEANEKVSIALLRGIIQADMGRWEAARQDFQAALQHQLDVQLPLSVSPKVSREFEAQRAQAAKLLAESQKDLPGSTADGKLSGGARPGLMPAANVKDAPEPWAPGAVDGDLAKTSEGVRIAGRRVPTMSWVLLGVGAAASGTGTVFGLSSRSQLEDARSAANDTDLIRNHSKAADSARTANLMFGAATAAVVGAVATWFFMGPAETPVAAGGAQ</sequence>
<feature type="region of interest" description="Disordered" evidence="1">
    <location>
        <begin position="128"/>
        <end position="148"/>
    </location>
</feature>
<dbReference type="HOGENOM" id="CLU_972622_0_0_7"/>
<feature type="signal peptide" evidence="3">
    <location>
        <begin position="1"/>
        <end position="27"/>
    </location>
</feature>
<dbReference type="AlphaFoldDB" id="L7U0T4"/>
<feature type="chain" id="PRO_5003983473" description="Tetratricopeptide repeat protein" evidence="3">
    <location>
        <begin position="28"/>
        <end position="276"/>
    </location>
</feature>
<accession>L7U0T4</accession>
<dbReference type="KEGG" id="msd:MYSTI_00106"/>
<dbReference type="OrthoDB" id="5382296at2"/>
<evidence type="ECO:0000313" key="5">
    <source>
        <dbReference type="Proteomes" id="UP000011131"/>
    </source>
</evidence>
<dbReference type="PATRIC" id="fig|1278073.3.peg.112"/>
<feature type="transmembrane region" description="Helical" evidence="2">
    <location>
        <begin position="244"/>
        <end position="263"/>
    </location>
</feature>
<dbReference type="Gene3D" id="1.25.40.10">
    <property type="entry name" value="Tetratricopeptide repeat domain"/>
    <property type="match status" value="1"/>
</dbReference>
<keyword evidence="2" id="KW-0472">Membrane</keyword>
<evidence type="ECO:0000313" key="4">
    <source>
        <dbReference type="EMBL" id="AGC41465.1"/>
    </source>
</evidence>
<keyword evidence="5" id="KW-1185">Reference proteome</keyword>
<name>L7U0T4_MYXSD</name>
<dbReference type="STRING" id="1278073.MYSTI_00106"/>
<evidence type="ECO:0008006" key="6">
    <source>
        <dbReference type="Google" id="ProtNLM"/>
    </source>
</evidence>
<keyword evidence="2" id="KW-0812">Transmembrane</keyword>
<organism evidence="4 5">
    <name type="scientific">Myxococcus stipitatus (strain DSM 14675 / JCM 12634 / Mx s8)</name>
    <dbReference type="NCBI Taxonomy" id="1278073"/>
    <lineage>
        <taxon>Bacteria</taxon>
        <taxon>Pseudomonadati</taxon>
        <taxon>Myxococcota</taxon>
        <taxon>Myxococcia</taxon>
        <taxon>Myxococcales</taxon>
        <taxon>Cystobacterineae</taxon>
        <taxon>Myxococcaceae</taxon>
        <taxon>Myxococcus</taxon>
    </lineage>
</organism>
<dbReference type="EMBL" id="CP004025">
    <property type="protein sequence ID" value="AGC41465.1"/>
    <property type="molecule type" value="Genomic_DNA"/>
</dbReference>
<gene>
    <name evidence="4" type="ordered locus">MYSTI_00106</name>
</gene>
<dbReference type="eggNOG" id="COG0457">
    <property type="taxonomic scope" value="Bacteria"/>
</dbReference>
<evidence type="ECO:0000256" key="1">
    <source>
        <dbReference type="SAM" id="MobiDB-lite"/>
    </source>
</evidence>
<keyword evidence="2" id="KW-1133">Transmembrane helix</keyword>
<feature type="transmembrane region" description="Helical" evidence="2">
    <location>
        <begin position="190"/>
        <end position="210"/>
    </location>
</feature>
<proteinExistence type="predicted"/>
<dbReference type="InterPro" id="IPR011990">
    <property type="entry name" value="TPR-like_helical_dom_sf"/>
</dbReference>
<protein>
    <recommendedName>
        <fullName evidence="6">Tetratricopeptide repeat protein</fullName>
    </recommendedName>
</protein>
<keyword evidence="3" id="KW-0732">Signal</keyword>
<evidence type="ECO:0000256" key="2">
    <source>
        <dbReference type="SAM" id="Phobius"/>
    </source>
</evidence>
<evidence type="ECO:0000256" key="3">
    <source>
        <dbReference type="SAM" id="SignalP"/>
    </source>
</evidence>
<dbReference type="Proteomes" id="UP000011131">
    <property type="component" value="Chromosome"/>
</dbReference>